<feature type="region of interest" description="Disordered" evidence="2">
    <location>
        <begin position="243"/>
        <end position="276"/>
    </location>
</feature>
<dbReference type="Gene3D" id="1.20.5.1160">
    <property type="entry name" value="Vasodilator-stimulated phosphoprotein"/>
    <property type="match status" value="1"/>
</dbReference>
<keyword evidence="3" id="KW-1133">Transmembrane helix</keyword>
<feature type="coiled-coil region" evidence="1">
    <location>
        <begin position="99"/>
        <end position="182"/>
    </location>
</feature>
<feature type="transmembrane region" description="Helical" evidence="3">
    <location>
        <begin position="6"/>
        <end position="27"/>
    </location>
</feature>
<keyword evidence="1" id="KW-0175">Coiled coil</keyword>
<sequence>MVEPILYASLGALAATLLGLLFLPFFWRRAVRLTTSRLVNRLPVSASEIVAAQDRLRAELAVAMRETERKAEKAGLEATRDRVESARARATELGHLAEISDLRAQVSALEGEVAQMRGERDRSGEQASAAATALAQLRTAADQAQKDLQAARQDAAAARSATEQARIEAAEREAEIEGLRSKITMLGLDARAASPSLRTGASPQMPHVDRPLIAAARGATLDAAALAALRKRLDDVADEIVRAADAPRSEARSEEPAKTEPRRFMPQIAASSGAGA</sequence>
<protein>
    <submittedName>
        <fullName evidence="4">Uncharacterized protein</fullName>
    </submittedName>
</protein>
<accession>A0A2W5KJM2</accession>
<evidence type="ECO:0000256" key="3">
    <source>
        <dbReference type="SAM" id="Phobius"/>
    </source>
</evidence>
<gene>
    <name evidence="4" type="ORF">DI565_07020</name>
</gene>
<evidence type="ECO:0000256" key="2">
    <source>
        <dbReference type="SAM" id="MobiDB-lite"/>
    </source>
</evidence>
<evidence type="ECO:0000256" key="1">
    <source>
        <dbReference type="SAM" id="Coils"/>
    </source>
</evidence>
<proteinExistence type="predicted"/>
<evidence type="ECO:0000313" key="4">
    <source>
        <dbReference type="EMBL" id="PZQ17122.1"/>
    </source>
</evidence>
<dbReference type="EMBL" id="QFPN01000003">
    <property type="protein sequence ID" value="PZQ17122.1"/>
    <property type="molecule type" value="Genomic_DNA"/>
</dbReference>
<evidence type="ECO:0000313" key="5">
    <source>
        <dbReference type="Proteomes" id="UP000249577"/>
    </source>
</evidence>
<dbReference type="Proteomes" id="UP000249577">
    <property type="component" value="Unassembled WGS sequence"/>
</dbReference>
<organism evidence="4 5">
    <name type="scientific">Ancylobacter novellus</name>
    <name type="common">Thiobacillus novellus</name>
    <dbReference type="NCBI Taxonomy" id="921"/>
    <lineage>
        <taxon>Bacteria</taxon>
        <taxon>Pseudomonadati</taxon>
        <taxon>Pseudomonadota</taxon>
        <taxon>Alphaproteobacteria</taxon>
        <taxon>Hyphomicrobiales</taxon>
        <taxon>Xanthobacteraceae</taxon>
        <taxon>Ancylobacter</taxon>
    </lineage>
</organism>
<name>A0A2W5KJM2_ANCNO</name>
<keyword evidence="3" id="KW-0812">Transmembrane</keyword>
<comment type="caution">
    <text evidence="4">The sequence shown here is derived from an EMBL/GenBank/DDBJ whole genome shotgun (WGS) entry which is preliminary data.</text>
</comment>
<dbReference type="AlphaFoldDB" id="A0A2W5KJM2"/>
<feature type="compositionally biased region" description="Basic and acidic residues" evidence="2">
    <location>
        <begin position="243"/>
        <end position="263"/>
    </location>
</feature>
<keyword evidence="3" id="KW-0472">Membrane</keyword>
<reference evidence="4 5" key="1">
    <citation type="submission" date="2017-08" db="EMBL/GenBank/DDBJ databases">
        <title>Infants hospitalized years apart are colonized by the same room-sourced microbial strains.</title>
        <authorList>
            <person name="Brooks B."/>
            <person name="Olm M.R."/>
            <person name="Firek B.A."/>
            <person name="Baker R."/>
            <person name="Thomas B.C."/>
            <person name="Morowitz M.J."/>
            <person name="Banfield J.F."/>
        </authorList>
    </citation>
    <scope>NUCLEOTIDE SEQUENCE [LARGE SCALE GENOMIC DNA]</scope>
    <source>
        <strain evidence="4">S2_005_003_R2_43</strain>
    </source>
</reference>